<feature type="domain" description="SDH C-terminal" evidence="1">
    <location>
        <begin position="13"/>
        <end position="43"/>
    </location>
</feature>
<name>A0A0F9BFQ1_9ZZZZ</name>
<sequence>AQDYKADIKVLDGSGMLVGQAAQAYFVWRNKMPEILPVVKALKSGELK</sequence>
<evidence type="ECO:0000259" key="1">
    <source>
        <dbReference type="Pfam" id="PF18317"/>
    </source>
</evidence>
<dbReference type="Pfam" id="PF18317">
    <property type="entry name" value="SDH_C"/>
    <property type="match status" value="1"/>
</dbReference>
<organism evidence="2">
    <name type="scientific">marine sediment metagenome</name>
    <dbReference type="NCBI Taxonomy" id="412755"/>
    <lineage>
        <taxon>unclassified sequences</taxon>
        <taxon>metagenomes</taxon>
        <taxon>ecological metagenomes</taxon>
    </lineage>
</organism>
<dbReference type="AlphaFoldDB" id="A0A0F9BFQ1"/>
<dbReference type="EMBL" id="LAZR01037993">
    <property type="protein sequence ID" value="KKL20714.1"/>
    <property type="molecule type" value="Genomic_DNA"/>
</dbReference>
<protein>
    <recommendedName>
        <fullName evidence="1">SDH C-terminal domain-containing protein</fullName>
    </recommendedName>
</protein>
<accession>A0A0F9BFQ1</accession>
<reference evidence="2" key="1">
    <citation type="journal article" date="2015" name="Nature">
        <title>Complex archaea that bridge the gap between prokaryotes and eukaryotes.</title>
        <authorList>
            <person name="Spang A."/>
            <person name="Saw J.H."/>
            <person name="Jorgensen S.L."/>
            <person name="Zaremba-Niedzwiedzka K."/>
            <person name="Martijn J."/>
            <person name="Lind A.E."/>
            <person name="van Eijk R."/>
            <person name="Schleper C."/>
            <person name="Guy L."/>
            <person name="Ettema T.J."/>
        </authorList>
    </citation>
    <scope>NUCLEOTIDE SEQUENCE</scope>
</reference>
<feature type="non-terminal residue" evidence="2">
    <location>
        <position position="1"/>
    </location>
</feature>
<dbReference type="InterPro" id="IPR041121">
    <property type="entry name" value="SDH_C"/>
</dbReference>
<comment type="caution">
    <text evidence="2">The sequence shown here is derived from an EMBL/GenBank/DDBJ whole genome shotgun (WGS) entry which is preliminary data.</text>
</comment>
<proteinExistence type="predicted"/>
<gene>
    <name evidence="2" type="ORF">LCGC14_2452680</name>
</gene>
<evidence type="ECO:0000313" key="2">
    <source>
        <dbReference type="EMBL" id="KKL20714.1"/>
    </source>
</evidence>